<feature type="compositionally biased region" description="Basic and acidic residues" evidence="1">
    <location>
        <begin position="91"/>
        <end position="100"/>
    </location>
</feature>
<comment type="caution">
    <text evidence="2">The sequence shown here is derived from an EMBL/GenBank/DDBJ whole genome shotgun (WGS) entry which is preliminary data.</text>
</comment>
<reference evidence="3" key="1">
    <citation type="journal article" date="2019" name="Int. J. Syst. Evol. Microbiol.">
        <title>The Global Catalogue of Microorganisms (GCM) 10K type strain sequencing project: providing services to taxonomists for standard genome sequencing and annotation.</title>
        <authorList>
            <consortium name="The Broad Institute Genomics Platform"/>
            <consortium name="The Broad Institute Genome Sequencing Center for Infectious Disease"/>
            <person name="Wu L."/>
            <person name="Ma J."/>
        </authorList>
    </citation>
    <scope>NUCLEOTIDE SEQUENCE [LARGE SCALE GENOMIC DNA]</scope>
    <source>
        <strain evidence="3">JCM 9687</strain>
    </source>
</reference>
<keyword evidence="3" id="KW-1185">Reference proteome</keyword>
<dbReference type="RefSeq" id="WP_258343880.1">
    <property type="nucleotide sequence ID" value="NZ_BAAAYK010000038.1"/>
</dbReference>
<dbReference type="Proteomes" id="UP001500483">
    <property type="component" value="Unassembled WGS sequence"/>
</dbReference>
<dbReference type="EMBL" id="BAAAYK010000038">
    <property type="protein sequence ID" value="GAA3365019.1"/>
    <property type="molecule type" value="Genomic_DNA"/>
</dbReference>
<organism evidence="2 3">
    <name type="scientific">Saccharopolyspora gregorii</name>
    <dbReference type="NCBI Taxonomy" id="33914"/>
    <lineage>
        <taxon>Bacteria</taxon>
        <taxon>Bacillati</taxon>
        <taxon>Actinomycetota</taxon>
        <taxon>Actinomycetes</taxon>
        <taxon>Pseudonocardiales</taxon>
        <taxon>Pseudonocardiaceae</taxon>
        <taxon>Saccharopolyspora</taxon>
    </lineage>
</organism>
<gene>
    <name evidence="2" type="ORF">GCM10020366_63270</name>
</gene>
<proteinExistence type="predicted"/>
<evidence type="ECO:0000256" key="1">
    <source>
        <dbReference type="SAM" id="MobiDB-lite"/>
    </source>
</evidence>
<protein>
    <submittedName>
        <fullName evidence="2">Uncharacterized protein</fullName>
    </submittedName>
</protein>
<evidence type="ECO:0000313" key="3">
    <source>
        <dbReference type="Proteomes" id="UP001500483"/>
    </source>
</evidence>
<accession>A0ABP6S0N0</accession>
<sequence>MAAAPAAIAAEGPITADTRETVVPSVRIHPIQLDFEHSGGGQVCKLCGAREQWSAAAQPTVQGPAYDRSLHLSHLVREHLDQVQDTFSNAERAKEQRIDDSAADDEDS</sequence>
<evidence type="ECO:0000313" key="2">
    <source>
        <dbReference type="EMBL" id="GAA3365019.1"/>
    </source>
</evidence>
<name>A0ABP6S0N0_9PSEU</name>
<feature type="region of interest" description="Disordered" evidence="1">
    <location>
        <begin position="88"/>
        <end position="108"/>
    </location>
</feature>